<protein>
    <submittedName>
        <fullName evidence="1">Uncharacterized protein</fullName>
    </submittedName>
</protein>
<comment type="caution">
    <text evidence="1">The sequence shown here is derived from an EMBL/GenBank/DDBJ whole genome shotgun (WGS) entry which is preliminary data.</text>
</comment>
<dbReference type="EMBL" id="LAZR01045036">
    <property type="protein sequence ID" value="KKL00325.1"/>
    <property type="molecule type" value="Genomic_DNA"/>
</dbReference>
<sequence>MAKPDLQSVFVDPSNGQLKRLKGKLGLAEALENVIVAANESAAKTAGLPVGGIWADSSD</sequence>
<gene>
    <name evidence="1" type="ORF">LCGC14_2628800</name>
</gene>
<evidence type="ECO:0000313" key="1">
    <source>
        <dbReference type="EMBL" id="KKL00325.1"/>
    </source>
</evidence>
<name>A0A0F9CBW1_9ZZZZ</name>
<dbReference type="AlphaFoldDB" id="A0A0F9CBW1"/>
<organism evidence="1">
    <name type="scientific">marine sediment metagenome</name>
    <dbReference type="NCBI Taxonomy" id="412755"/>
    <lineage>
        <taxon>unclassified sequences</taxon>
        <taxon>metagenomes</taxon>
        <taxon>ecological metagenomes</taxon>
    </lineage>
</organism>
<feature type="non-terminal residue" evidence="1">
    <location>
        <position position="59"/>
    </location>
</feature>
<proteinExistence type="predicted"/>
<reference evidence="1" key="1">
    <citation type="journal article" date="2015" name="Nature">
        <title>Complex archaea that bridge the gap between prokaryotes and eukaryotes.</title>
        <authorList>
            <person name="Spang A."/>
            <person name="Saw J.H."/>
            <person name="Jorgensen S.L."/>
            <person name="Zaremba-Niedzwiedzka K."/>
            <person name="Martijn J."/>
            <person name="Lind A.E."/>
            <person name="van Eijk R."/>
            <person name="Schleper C."/>
            <person name="Guy L."/>
            <person name="Ettema T.J."/>
        </authorList>
    </citation>
    <scope>NUCLEOTIDE SEQUENCE</scope>
</reference>
<accession>A0A0F9CBW1</accession>